<organism evidence="1 2">
    <name type="scientific">Zootermopsis nevadensis</name>
    <name type="common">Dampwood termite</name>
    <dbReference type="NCBI Taxonomy" id="136037"/>
    <lineage>
        <taxon>Eukaryota</taxon>
        <taxon>Metazoa</taxon>
        <taxon>Ecdysozoa</taxon>
        <taxon>Arthropoda</taxon>
        <taxon>Hexapoda</taxon>
        <taxon>Insecta</taxon>
        <taxon>Pterygota</taxon>
        <taxon>Neoptera</taxon>
        <taxon>Polyneoptera</taxon>
        <taxon>Dictyoptera</taxon>
        <taxon>Blattodea</taxon>
        <taxon>Blattoidea</taxon>
        <taxon>Termitoidae</taxon>
        <taxon>Termopsidae</taxon>
        <taxon>Zootermopsis</taxon>
    </lineage>
</organism>
<proteinExistence type="predicted"/>
<dbReference type="InParanoid" id="A0A067R3U1"/>
<sequence length="49" mass="5732">MHNIGWIEELKQEVPTHMGPSERAILYHWTTDVIQLSQHIHLKTGLVSR</sequence>
<reference evidence="1 2" key="1">
    <citation type="journal article" date="2014" name="Nat. Commun.">
        <title>Molecular traces of alternative social organization in a termite genome.</title>
        <authorList>
            <person name="Terrapon N."/>
            <person name="Li C."/>
            <person name="Robertson H.M."/>
            <person name="Ji L."/>
            <person name="Meng X."/>
            <person name="Booth W."/>
            <person name="Chen Z."/>
            <person name="Childers C.P."/>
            <person name="Glastad K.M."/>
            <person name="Gokhale K."/>
            <person name="Gowin J."/>
            <person name="Gronenberg W."/>
            <person name="Hermansen R.A."/>
            <person name="Hu H."/>
            <person name="Hunt B.G."/>
            <person name="Huylmans A.K."/>
            <person name="Khalil S.M."/>
            <person name="Mitchell R.D."/>
            <person name="Munoz-Torres M.C."/>
            <person name="Mustard J.A."/>
            <person name="Pan H."/>
            <person name="Reese J.T."/>
            <person name="Scharf M.E."/>
            <person name="Sun F."/>
            <person name="Vogel H."/>
            <person name="Xiao J."/>
            <person name="Yang W."/>
            <person name="Yang Z."/>
            <person name="Yang Z."/>
            <person name="Zhou J."/>
            <person name="Zhu J."/>
            <person name="Brent C.S."/>
            <person name="Elsik C.G."/>
            <person name="Goodisman M.A."/>
            <person name="Liberles D.A."/>
            <person name="Roe R.M."/>
            <person name="Vargo E.L."/>
            <person name="Vilcinskas A."/>
            <person name="Wang J."/>
            <person name="Bornberg-Bauer E."/>
            <person name="Korb J."/>
            <person name="Zhang G."/>
            <person name="Liebig J."/>
        </authorList>
    </citation>
    <scope>NUCLEOTIDE SEQUENCE [LARGE SCALE GENOMIC DNA]</scope>
    <source>
        <tissue evidence="1">Whole organism</tissue>
    </source>
</reference>
<keyword evidence="2" id="KW-1185">Reference proteome</keyword>
<gene>
    <name evidence="1" type="ORF">L798_12433</name>
</gene>
<name>A0A067R3U1_ZOONE</name>
<dbReference type="AlphaFoldDB" id="A0A067R3U1"/>
<protein>
    <submittedName>
        <fullName evidence="1">Uncharacterized protein</fullName>
    </submittedName>
</protein>
<evidence type="ECO:0000313" key="1">
    <source>
        <dbReference type="EMBL" id="KDR13828.1"/>
    </source>
</evidence>
<evidence type="ECO:0000313" key="2">
    <source>
        <dbReference type="Proteomes" id="UP000027135"/>
    </source>
</evidence>
<dbReference type="Proteomes" id="UP000027135">
    <property type="component" value="Unassembled WGS sequence"/>
</dbReference>
<accession>A0A067R3U1</accession>
<dbReference type="EMBL" id="KK852920">
    <property type="protein sequence ID" value="KDR13828.1"/>
    <property type="molecule type" value="Genomic_DNA"/>
</dbReference>